<accession>A0AA90TC17</accession>
<reference evidence="2 4" key="1">
    <citation type="submission" date="2023-07" db="EMBL/GenBank/DDBJ databases">
        <title>Unpublished Manusciprt.</title>
        <authorList>
            <person name="Aydin F."/>
            <person name="Tarhane S."/>
            <person name="Saticioglu I.B."/>
            <person name="Karakaya E."/>
            <person name="Abay S."/>
            <person name="Guran O."/>
            <person name="Bozkurt E."/>
            <person name="Uzum N."/>
            <person name="Olgun K."/>
            <person name="Jablonski D."/>
        </authorList>
    </citation>
    <scope>NUCLEOTIDE SEQUENCE</scope>
    <source>
        <strain evidence="4">faydin-H75</strain>
        <strain evidence="2">Faydin-H76</strain>
    </source>
</reference>
<dbReference type="EMBL" id="JAUPEV010000009">
    <property type="protein sequence ID" value="MDO7253449.1"/>
    <property type="molecule type" value="Genomic_DNA"/>
</dbReference>
<organism evidence="2 3">
    <name type="scientific">Helicobacter cappadocius</name>
    <dbReference type="NCBI Taxonomy" id="3063998"/>
    <lineage>
        <taxon>Bacteria</taxon>
        <taxon>Pseudomonadati</taxon>
        <taxon>Campylobacterota</taxon>
        <taxon>Epsilonproteobacteria</taxon>
        <taxon>Campylobacterales</taxon>
        <taxon>Helicobacteraceae</taxon>
        <taxon>Helicobacter</taxon>
    </lineage>
</organism>
<dbReference type="EMBL" id="JAUYZK010000009">
    <property type="protein sequence ID" value="MDP2539376.1"/>
    <property type="molecule type" value="Genomic_DNA"/>
</dbReference>
<gene>
    <name evidence="1" type="ORF">Q5I04_05955</name>
    <name evidence="2" type="ORF">Q5I06_06280</name>
</gene>
<dbReference type="AlphaFoldDB" id="A0AA90TC17"/>
<comment type="caution">
    <text evidence="2">The sequence shown here is derived from an EMBL/GenBank/DDBJ whole genome shotgun (WGS) entry which is preliminary data.</text>
</comment>
<evidence type="ECO:0000313" key="3">
    <source>
        <dbReference type="Proteomes" id="UP001177258"/>
    </source>
</evidence>
<sequence>MKRIPLRFGTTLKHLNKSCLISPYDIDLKVLSSKIHLQGLKCDFNS</sequence>
<keyword evidence="4" id="KW-1185">Reference proteome</keyword>
<dbReference type="RefSeq" id="WP_305517296.1">
    <property type="nucleotide sequence ID" value="NZ_JAUPEV010000009.1"/>
</dbReference>
<reference evidence="1" key="2">
    <citation type="submission" date="2023-07" db="EMBL/GenBank/DDBJ databases">
        <authorList>
            <person name="Aydin F."/>
            <person name="Tarhane S."/>
            <person name="Saticioglu I.B."/>
            <person name="Karakaya E."/>
            <person name="Abay S."/>
            <person name="Guran O."/>
            <person name="Bozkurt E."/>
            <person name="Uzum N."/>
            <person name="Olgun K."/>
            <person name="Jablonski D."/>
        </authorList>
    </citation>
    <scope>NUCLEOTIDE SEQUENCE</scope>
    <source>
        <strain evidence="1">Faydin-H75</strain>
    </source>
</reference>
<reference evidence="1 3" key="3">
    <citation type="journal article" date="2024" name="Syst. Appl. Microbiol.">
        <title>Helicobacter cappadocius sp. nov., from lizards: The first psychrotrophic Helicobacter species.</title>
        <authorList>
            <person name="Aydin F."/>
            <person name="Tarhane S."/>
            <person name="Karakaya E."/>
            <person name="Abay S."/>
            <person name="Kayman T."/>
            <person name="Guran O."/>
            <person name="Bozkurt E."/>
            <person name="Uzum N."/>
            <person name="Avci A."/>
            <person name="Olgun K."/>
            <person name="Jablonski D."/>
            <person name="Guran C."/>
            <person name="Burcin Saticioglu I."/>
        </authorList>
    </citation>
    <scope>NUCLEOTIDE SEQUENCE [LARGE SCALE GENOMIC DNA]</scope>
    <source>
        <strain evidence="1">Faydin-H75</strain>
        <strain evidence="3">faydin-H76</strain>
    </source>
</reference>
<name>A0AA90TC17_9HELI</name>
<dbReference type="Proteomes" id="UP001177258">
    <property type="component" value="Unassembled WGS sequence"/>
</dbReference>
<evidence type="ECO:0000313" key="1">
    <source>
        <dbReference type="EMBL" id="MDO7253449.1"/>
    </source>
</evidence>
<evidence type="ECO:0000313" key="2">
    <source>
        <dbReference type="EMBL" id="MDP2539376.1"/>
    </source>
</evidence>
<protein>
    <submittedName>
        <fullName evidence="2">Uncharacterized protein</fullName>
    </submittedName>
</protein>
<dbReference type="Proteomes" id="UP001240777">
    <property type="component" value="Unassembled WGS sequence"/>
</dbReference>
<evidence type="ECO:0000313" key="4">
    <source>
        <dbReference type="Proteomes" id="UP001240777"/>
    </source>
</evidence>
<proteinExistence type="predicted"/>